<name>A0ABR7KSV9_9SPHI</name>
<keyword evidence="2" id="KW-1185">Reference proteome</keyword>
<comment type="caution">
    <text evidence="1">The sequence shown here is derived from an EMBL/GenBank/DDBJ whole genome shotgun (WGS) entry which is preliminary data.</text>
</comment>
<protein>
    <submittedName>
        <fullName evidence="1">Uncharacterized protein</fullName>
    </submittedName>
</protein>
<evidence type="ECO:0000313" key="2">
    <source>
        <dbReference type="Proteomes" id="UP000652755"/>
    </source>
</evidence>
<sequence>MSKIEHPNFSTFITIGERLEGTLKQVNVIVKLAEPNIIAFYLPPEMNITTPEAFHDFAEMMLIMAGISAHTELEFHYFAKEKFLGGVKLQAKLDLD</sequence>
<dbReference type="EMBL" id="JACRYL010000008">
    <property type="protein sequence ID" value="MBC6110872.1"/>
    <property type="molecule type" value="Genomic_DNA"/>
</dbReference>
<proteinExistence type="predicted"/>
<gene>
    <name evidence="1" type="ORF">H7U22_10595</name>
</gene>
<reference evidence="1 2" key="1">
    <citation type="submission" date="2020-08" db="EMBL/GenBank/DDBJ databases">
        <authorList>
            <person name="Sun Q."/>
            <person name="Inoue M."/>
        </authorList>
    </citation>
    <scope>NUCLEOTIDE SEQUENCE [LARGE SCALE GENOMIC DNA]</scope>
    <source>
        <strain evidence="1 2">CCM 8938</strain>
    </source>
</reference>
<accession>A0ABR7KSV9</accession>
<organism evidence="1 2">
    <name type="scientific">Pedobacter fastidiosus</name>
    <dbReference type="NCBI Taxonomy" id="2765361"/>
    <lineage>
        <taxon>Bacteria</taxon>
        <taxon>Pseudomonadati</taxon>
        <taxon>Bacteroidota</taxon>
        <taxon>Sphingobacteriia</taxon>
        <taxon>Sphingobacteriales</taxon>
        <taxon>Sphingobacteriaceae</taxon>
        <taxon>Pedobacter</taxon>
    </lineage>
</organism>
<evidence type="ECO:0000313" key="1">
    <source>
        <dbReference type="EMBL" id="MBC6110872.1"/>
    </source>
</evidence>
<dbReference type="Proteomes" id="UP000652755">
    <property type="component" value="Unassembled WGS sequence"/>
</dbReference>
<dbReference type="RefSeq" id="WP_187071342.1">
    <property type="nucleotide sequence ID" value="NZ_JACRYL010000008.1"/>
</dbReference>